<sequence length="602" mass="67860">MADDVKPEVIKKTQDLLGKYFKKPPLTEKLLRKPPFRFLHDIVSVVIRETGFLEGLFTEEELNSDNIKDKESKIAYLTKLIDVVKLISGSNLTVRASKIVSGQEATKTNELLQTIGKALDKKVNSAEAIEHYKKSLQKKSKGGTKLKPKEDAAKRTSRQPSQTRKPPDKEKLTSGPQKRSSSTGKVVSKTKEESNQEDGNNKKNELVEEKIQENNIGKSSDIDIPPAEPFQDEVSSLQKKRHSSATKQKQNHVSSAIPTEVQTNKLPTSLSIDKRLDERSQRKESASRKQMISKQGSESKESIKTISETMLTRTKSIDSTDKEKLKLENGSTNENIITVNSDLQQQGNDKSTNEQEQSVQENTSKSRTLLRPPSARPGSARPAAPKMKAKNELMLNEEISTPMGNITVIIENANTKEDDDNEDMVVVENKGNIGATLESNGNYKIDNELTQEHGHLVAQILETQRELVNTDNVDVLPKKVDIAWEAGTKRDHDAAIKEVDKLRGTIQTLTRATNPLGKLLDYLQEDIEMMQKELHDWRNQYNQLSEQLEKEQIRTQEAIDPMKMTLKEIDNNIQDQLSKIYQSKARIIKNNQKIQRLLNGDV</sequence>
<dbReference type="GO" id="GO:0070507">
    <property type="term" value="P:regulation of microtubule cytoskeleton organization"/>
    <property type="evidence" value="ECO:0007669"/>
    <property type="project" value="TreeGrafter"/>
</dbReference>
<dbReference type="Gene3D" id="1.10.418.50">
    <property type="entry name" value="Microtubule-binding protein MIP-T3"/>
    <property type="match status" value="1"/>
</dbReference>
<evidence type="ECO:0000256" key="3">
    <source>
        <dbReference type="ARBA" id="ARBA00022490"/>
    </source>
</evidence>
<keyword evidence="6" id="KW-0206">Cytoskeleton</keyword>
<dbReference type="GO" id="GO:0036064">
    <property type="term" value="C:ciliary basal body"/>
    <property type="evidence" value="ECO:0007669"/>
    <property type="project" value="TreeGrafter"/>
</dbReference>
<evidence type="ECO:0000256" key="4">
    <source>
        <dbReference type="ARBA" id="ARBA00022794"/>
    </source>
</evidence>
<evidence type="ECO:0000256" key="6">
    <source>
        <dbReference type="ARBA" id="ARBA00023212"/>
    </source>
</evidence>
<protein>
    <recommendedName>
        <fullName evidence="9">TRAF3-interacting protein 1</fullName>
    </recommendedName>
</protein>
<keyword evidence="4" id="KW-0970">Cilium biogenesis/degradation</keyword>
<dbReference type="InterPro" id="IPR018799">
    <property type="entry name" value="TRAF3IP1"/>
</dbReference>
<dbReference type="Pfam" id="PF17749">
    <property type="entry name" value="MIP-T3_C"/>
    <property type="match status" value="1"/>
</dbReference>
<dbReference type="GO" id="GO:0042073">
    <property type="term" value="P:intraciliary transport"/>
    <property type="evidence" value="ECO:0007669"/>
    <property type="project" value="TreeGrafter"/>
</dbReference>
<feature type="compositionally biased region" description="Polar residues" evidence="11">
    <location>
        <begin position="329"/>
        <end position="367"/>
    </location>
</feature>
<dbReference type="FunFam" id="1.10.418.50:FF:000001">
    <property type="entry name" value="TRAF3-interacting protein 1 isoform X1"/>
    <property type="match status" value="1"/>
</dbReference>
<dbReference type="GO" id="GO:0060271">
    <property type="term" value="P:cilium assembly"/>
    <property type="evidence" value="ECO:0007669"/>
    <property type="project" value="TreeGrafter"/>
</dbReference>
<reference evidence="14" key="2">
    <citation type="journal article" date="2023" name="Commun. Biol.">
        <title>Intrasexual cuticular hydrocarbon dimorphism in a wasp sheds light on hydrocarbon biosynthesis genes in Hymenoptera.</title>
        <authorList>
            <person name="Moris V.C."/>
            <person name="Podsiadlowski L."/>
            <person name="Martin S."/>
            <person name="Oeyen J.P."/>
            <person name="Donath A."/>
            <person name="Petersen M."/>
            <person name="Wilbrandt J."/>
            <person name="Misof B."/>
            <person name="Liedtke D."/>
            <person name="Thamm M."/>
            <person name="Scheiner R."/>
            <person name="Schmitt T."/>
            <person name="Niehuis O."/>
        </authorList>
    </citation>
    <scope>NUCLEOTIDE SEQUENCE</scope>
    <source>
        <strain evidence="14">GBR_01_08_01A</strain>
    </source>
</reference>
<dbReference type="Pfam" id="PF10243">
    <property type="entry name" value="MIP-T3"/>
    <property type="match status" value="1"/>
</dbReference>
<evidence type="ECO:0000256" key="2">
    <source>
        <dbReference type="ARBA" id="ARBA00004430"/>
    </source>
</evidence>
<dbReference type="InterPro" id="IPR042576">
    <property type="entry name" value="TRAF3IP1_N_sf"/>
</dbReference>
<evidence type="ECO:0000256" key="8">
    <source>
        <dbReference type="ARBA" id="ARBA00043971"/>
    </source>
</evidence>
<feature type="compositionally biased region" description="Basic residues" evidence="11">
    <location>
        <begin position="134"/>
        <end position="146"/>
    </location>
</feature>
<evidence type="ECO:0000256" key="1">
    <source>
        <dbReference type="ARBA" id="ARBA00004120"/>
    </source>
</evidence>
<feature type="compositionally biased region" description="Polar residues" evidence="11">
    <location>
        <begin position="245"/>
        <end position="271"/>
    </location>
</feature>
<comment type="similarity">
    <text evidence="8">Belongs to the TRAF3IP1 family.</text>
</comment>
<feature type="compositionally biased region" description="Basic and acidic residues" evidence="11">
    <location>
        <begin position="315"/>
        <end position="327"/>
    </location>
</feature>
<evidence type="ECO:0000313" key="15">
    <source>
        <dbReference type="Proteomes" id="UP001258017"/>
    </source>
</evidence>
<evidence type="ECO:0000256" key="5">
    <source>
        <dbReference type="ARBA" id="ARBA00023054"/>
    </source>
</evidence>
<evidence type="ECO:0000259" key="13">
    <source>
        <dbReference type="Pfam" id="PF17749"/>
    </source>
</evidence>
<organism evidence="14 15">
    <name type="scientific">Odynerus spinipes</name>
    <dbReference type="NCBI Taxonomy" id="1348599"/>
    <lineage>
        <taxon>Eukaryota</taxon>
        <taxon>Metazoa</taxon>
        <taxon>Ecdysozoa</taxon>
        <taxon>Arthropoda</taxon>
        <taxon>Hexapoda</taxon>
        <taxon>Insecta</taxon>
        <taxon>Pterygota</taxon>
        <taxon>Neoptera</taxon>
        <taxon>Endopterygota</taxon>
        <taxon>Hymenoptera</taxon>
        <taxon>Apocrita</taxon>
        <taxon>Aculeata</taxon>
        <taxon>Vespoidea</taxon>
        <taxon>Vespidae</taxon>
        <taxon>Eumeninae</taxon>
        <taxon>Odynerus</taxon>
    </lineage>
</organism>
<dbReference type="GO" id="GO:0008017">
    <property type="term" value="F:microtubule binding"/>
    <property type="evidence" value="ECO:0007669"/>
    <property type="project" value="InterPro"/>
</dbReference>
<feature type="coiled-coil region" evidence="10">
    <location>
        <begin position="520"/>
        <end position="554"/>
    </location>
</feature>
<comment type="caution">
    <text evidence="14">The sequence shown here is derived from an EMBL/GenBank/DDBJ whole genome shotgun (WGS) entry which is preliminary data.</text>
</comment>
<name>A0AAD9RBM9_9HYME</name>
<dbReference type="Proteomes" id="UP001258017">
    <property type="component" value="Unassembled WGS sequence"/>
</dbReference>
<keyword evidence="3" id="KW-0963">Cytoplasm</keyword>
<dbReference type="InterPro" id="IPR041476">
    <property type="entry name" value="TRAF3IP1_C"/>
</dbReference>
<reference evidence="14" key="1">
    <citation type="submission" date="2021-08" db="EMBL/GenBank/DDBJ databases">
        <authorList>
            <person name="Misof B."/>
            <person name="Oliver O."/>
            <person name="Podsiadlowski L."/>
            <person name="Donath A."/>
            <person name="Peters R."/>
            <person name="Mayer C."/>
            <person name="Rust J."/>
            <person name="Gunkel S."/>
            <person name="Lesny P."/>
            <person name="Martin S."/>
            <person name="Oeyen J.P."/>
            <person name="Petersen M."/>
            <person name="Panagiotis P."/>
            <person name="Wilbrandt J."/>
            <person name="Tanja T."/>
        </authorList>
    </citation>
    <scope>NUCLEOTIDE SEQUENCE</scope>
    <source>
        <strain evidence="14">GBR_01_08_01A</strain>
        <tissue evidence="14">Thorax + abdomen</tissue>
    </source>
</reference>
<dbReference type="GO" id="GO:0005930">
    <property type="term" value="C:axoneme"/>
    <property type="evidence" value="ECO:0007669"/>
    <property type="project" value="UniProtKB-SubCell"/>
</dbReference>
<comment type="subcellular location">
    <subcellularLocation>
        <location evidence="2">Cytoplasm</location>
        <location evidence="2">Cytoskeleton</location>
        <location evidence="2">Cilium axoneme</location>
    </subcellularLocation>
    <subcellularLocation>
        <location evidence="1">Cytoplasm</location>
        <location evidence="1">Cytoskeleton</location>
        <location evidence="1">Cilium basal body</location>
    </subcellularLocation>
</comment>
<feature type="compositionally biased region" description="Low complexity" evidence="11">
    <location>
        <begin position="178"/>
        <end position="187"/>
    </location>
</feature>
<gene>
    <name evidence="14" type="ORF">KPH14_005806</name>
</gene>
<feature type="region of interest" description="Disordered" evidence="11">
    <location>
        <begin position="134"/>
        <end position="389"/>
    </location>
</feature>
<evidence type="ECO:0000256" key="11">
    <source>
        <dbReference type="SAM" id="MobiDB-lite"/>
    </source>
</evidence>
<feature type="domain" description="TRAF3-interacting protein 1 C-terminal" evidence="13">
    <location>
        <begin position="451"/>
        <end position="598"/>
    </location>
</feature>
<evidence type="ECO:0000313" key="14">
    <source>
        <dbReference type="EMBL" id="KAK2576475.1"/>
    </source>
</evidence>
<dbReference type="EMBL" id="JAIFRP010004406">
    <property type="protein sequence ID" value="KAK2576475.1"/>
    <property type="molecule type" value="Genomic_DNA"/>
</dbReference>
<evidence type="ECO:0000256" key="9">
    <source>
        <dbReference type="ARBA" id="ARBA00070492"/>
    </source>
</evidence>
<evidence type="ECO:0000259" key="12">
    <source>
        <dbReference type="Pfam" id="PF10243"/>
    </source>
</evidence>
<feature type="domain" description="TRAF3-interacting protein 1 N-terminal" evidence="12">
    <location>
        <begin position="9"/>
        <end position="118"/>
    </location>
</feature>
<keyword evidence="5 10" id="KW-0175">Coiled coil</keyword>
<dbReference type="AlphaFoldDB" id="A0AAD9RBM9"/>
<dbReference type="InterPro" id="IPR040468">
    <property type="entry name" value="TRAF3IP1_N"/>
</dbReference>
<evidence type="ECO:0000256" key="10">
    <source>
        <dbReference type="SAM" id="Coils"/>
    </source>
</evidence>
<keyword evidence="15" id="KW-1185">Reference proteome</keyword>
<dbReference type="GO" id="GO:0030992">
    <property type="term" value="C:intraciliary transport particle B"/>
    <property type="evidence" value="ECO:0007669"/>
    <property type="project" value="TreeGrafter"/>
</dbReference>
<evidence type="ECO:0000256" key="7">
    <source>
        <dbReference type="ARBA" id="ARBA00023273"/>
    </source>
</evidence>
<proteinExistence type="inferred from homology"/>
<accession>A0AAD9RBM9</accession>
<dbReference type="PANTHER" id="PTHR31363">
    <property type="entry name" value="TRAF3-INTERACTING PROTEIN 1"/>
    <property type="match status" value="1"/>
</dbReference>
<feature type="compositionally biased region" description="Basic and acidic residues" evidence="11">
    <location>
        <begin position="189"/>
        <end position="212"/>
    </location>
</feature>
<keyword evidence="7" id="KW-0966">Cell projection</keyword>
<feature type="compositionally biased region" description="Basic and acidic residues" evidence="11">
    <location>
        <begin position="272"/>
        <end position="287"/>
    </location>
</feature>
<dbReference type="PANTHER" id="PTHR31363:SF0">
    <property type="entry name" value="TRAF3-INTERACTING PROTEIN 1"/>
    <property type="match status" value="1"/>
</dbReference>
<dbReference type="SUPFAM" id="SSF58010">
    <property type="entry name" value="Fibrinogen coiled-coil and central regions"/>
    <property type="match status" value="1"/>
</dbReference>
<dbReference type="GO" id="GO:0048513">
    <property type="term" value="P:animal organ development"/>
    <property type="evidence" value="ECO:0007669"/>
    <property type="project" value="UniProtKB-ARBA"/>
</dbReference>
<feature type="compositionally biased region" description="Low complexity" evidence="11">
    <location>
        <begin position="371"/>
        <end position="385"/>
    </location>
</feature>
<dbReference type="GO" id="GO:0048731">
    <property type="term" value="P:system development"/>
    <property type="evidence" value="ECO:0007669"/>
    <property type="project" value="UniProtKB-ARBA"/>
</dbReference>